<dbReference type="PANTHER" id="PTHR33198:SF20">
    <property type="entry name" value="RETROTRANSPOSON GAG DOMAIN-CONTAINING PROTEIN"/>
    <property type="match status" value="1"/>
</dbReference>
<reference evidence="1 2" key="1">
    <citation type="journal article" date="2021" name="BMC Biol.">
        <title>Horizontally acquired antibacterial genes associated with adaptive radiation of ladybird beetles.</title>
        <authorList>
            <person name="Li H.S."/>
            <person name="Tang X.F."/>
            <person name="Huang Y.H."/>
            <person name="Xu Z.Y."/>
            <person name="Chen M.L."/>
            <person name="Du X.Y."/>
            <person name="Qiu B.Y."/>
            <person name="Chen P.T."/>
            <person name="Zhang W."/>
            <person name="Slipinski A."/>
            <person name="Escalona H.E."/>
            <person name="Waterhouse R.M."/>
            <person name="Zwick A."/>
            <person name="Pang H."/>
        </authorList>
    </citation>
    <scope>NUCLEOTIDE SEQUENCE [LARGE SCALE GENOMIC DNA]</scope>
    <source>
        <strain evidence="1">SYSU2018</strain>
    </source>
</reference>
<dbReference type="AlphaFoldDB" id="A0ABD2NQ41"/>
<organism evidence="1 2">
    <name type="scientific">Cryptolaemus montrouzieri</name>
    <dbReference type="NCBI Taxonomy" id="559131"/>
    <lineage>
        <taxon>Eukaryota</taxon>
        <taxon>Metazoa</taxon>
        <taxon>Ecdysozoa</taxon>
        <taxon>Arthropoda</taxon>
        <taxon>Hexapoda</taxon>
        <taxon>Insecta</taxon>
        <taxon>Pterygota</taxon>
        <taxon>Neoptera</taxon>
        <taxon>Endopterygota</taxon>
        <taxon>Coleoptera</taxon>
        <taxon>Polyphaga</taxon>
        <taxon>Cucujiformia</taxon>
        <taxon>Coccinelloidea</taxon>
        <taxon>Coccinellidae</taxon>
        <taxon>Scymninae</taxon>
        <taxon>Scymnini</taxon>
        <taxon>Cryptolaemus</taxon>
    </lineage>
</organism>
<dbReference type="PANTHER" id="PTHR33198">
    <property type="entry name" value="ANK_REP_REGION DOMAIN-CONTAINING PROTEIN-RELATED"/>
    <property type="match status" value="1"/>
</dbReference>
<proteinExistence type="predicted"/>
<name>A0ABD2NQ41_9CUCU</name>
<keyword evidence="2" id="KW-1185">Reference proteome</keyword>
<protein>
    <submittedName>
        <fullName evidence="1">Uncharacterized protein</fullName>
    </submittedName>
</protein>
<evidence type="ECO:0000313" key="2">
    <source>
        <dbReference type="Proteomes" id="UP001516400"/>
    </source>
</evidence>
<evidence type="ECO:0000313" key="1">
    <source>
        <dbReference type="EMBL" id="KAL3280688.1"/>
    </source>
</evidence>
<comment type="caution">
    <text evidence="1">The sequence shown here is derived from an EMBL/GenBank/DDBJ whole genome shotgun (WGS) entry which is preliminary data.</text>
</comment>
<dbReference type="Proteomes" id="UP001516400">
    <property type="component" value="Unassembled WGS sequence"/>
</dbReference>
<sequence>MLVNCTIVSLTLMHKKNSWHPENIANVIFERFKFNSLVKEDGQTFDTFVTKHRKGVNTPSYNMQDEMIRDRIVMGISDKSTQKRLLRLLCRDLRKETLQANSLRNKSTDSIQCR</sequence>
<dbReference type="EMBL" id="JABFTP020000144">
    <property type="protein sequence ID" value="KAL3280688.1"/>
    <property type="molecule type" value="Genomic_DNA"/>
</dbReference>
<gene>
    <name evidence="1" type="ORF">HHI36_003925</name>
</gene>
<accession>A0ABD2NQ41</accession>